<dbReference type="OrthoDB" id="9780625at2"/>
<dbReference type="NCBIfam" id="TIGR02170">
    <property type="entry name" value="thyX"/>
    <property type="match status" value="1"/>
</dbReference>
<evidence type="ECO:0000256" key="1">
    <source>
        <dbReference type="NCBIfam" id="TIGR02170"/>
    </source>
</evidence>
<dbReference type="SUPFAM" id="SSF69796">
    <property type="entry name" value="Thymidylate synthase-complementing protein Thy1"/>
    <property type="match status" value="1"/>
</dbReference>
<name>M5PV57_DESAF</name>
<dbReference type="PROSITE" id="PS51331">
    <property type="entry name" value="THYX"/>
    <property type="match status" value="1"/>
</dbReference>
<dbReference type="GO" id="GO:0004799">
    <property type="term" value="F:thymidylate synthase activity"/>
    <property type="evidence" value="ECO:0007669"/>
    <property type="project" value="TreeGrafter"/>
</dbReference>
<dbReference type="InterPro" id="IPR036098">
    <property type="entry name" value="Thymidylate_synthase_ThyX_sf"/>
</dbReference>
<dbReference type="AlphaFoldDB" id="M5PV57"/>
<dbReference type="RefSeq" id="WP_005985355.1">
    <property type="nucleotide sequence ID" value="NZ_AOSV01000012.1"/>
</dbReference>
<comment type="caution">
    <text evidence="2">The sequence shown here is derived from an EMBL/GenBank/DDBJ whole genome shotgun (WGS) entry which is preliminary data.</text>
</comment>
<dbReference type="GO" id="GO:0050797">
    <property type="term" value="F:thymidylate synthase (FAD) activity"/>
    <property type="evidence" value="ECO:0007669"/>
    <property type="project" value="UniProtKB-UniRule"/>
</dbReference>
<dbReference type="EC" id="2.1.1.148" evidence="1"/>
<organism evidence="2 3">
    <name type="scientific">Desulfocurvibacter africanus PCS</name>
    <dbReference type="NCBI Taxonomy" id="1262666"/>
    <lineage>
        <taxon>Bacteria</taxon>
        <taxon>Pseudomonadati</taxon>
        <taxon>Thermodesulfobacteriota</taxon>
        <taxon>Desulfovibrionia</taxon>
        <taxon>Desulfovibrionales</taxon>
        <taxon>Desulfovibrionaceae</taxon>
        <taxon>Desulfocurvibacter</taxon>
    </lineage>
</organism>
<dbReference type="GO" id="GO:0006231">
    <property type="term" value="P:dTMP biosynthetic process"/>
    <property type="evidence" value="ECO:0007669"/>
    <property type="project" value="UniProtKB-UniRule"/>
</dbReference>
<proteinExistence type="predicted"/>
<dbReference type="Gene3D" id="3.30.1360.170">
    <property type="match status" value="1"/>
</dbReference>
<sequence>MRIIKPSYEILNLPSRETLRILELAGRTCYKSEDKMTPETAEPFIARIVASGHESVIEHASATVRFVCDRGVTHEMVRHRLASYSQESTRYANYAKDRFGSEITVIRPCFWREGSPEYAAWLSAMEAAEQAYLGLIRAGAKPQEARSVLPNSLKTEIVMTANMREWRHVFRLRCDTPAHPQIREVMLPLLGEFHERLPVLFADLFERFQDDILKYRAILAS</sequence>
<dbReference type="GO" id="GO:0070402">
    <property type="term" value="F:NADPH binding"/>
    <property type="evidence" value="ECO:0007669"/>
    <property type="project" value="TreeGrafter"/>
</dbReference>
<dbReference type="InterPro" id="IPR003669">
    <property type="entry name" value="Thymidylate_synthase_ThyX"/>
</dbReference>
<evidence type="ECO:0000313" key="2">
    <source>
        <dbReference type="EMBL" id="EMG37944.1"/>
    </source>
</evidence>
<protein>
    <recommendedName>
        <fullName evidence="1">FAD-dependent thymidylate synthase</fullName>
        <ecNumber evidence="1">2.1.1.148</ecNumber>
    </recommendedName>
</protein>
<dbReference type="PANTHER" id="PTHR34934">
    <property type="entry name" value="FLAVIN-DEPENDENT THYMIDYLATE SYNTHASE"/>
    <property type="match status" value="1"/>
</dbReference>
<dbReference type="EMBL" id="AOSV01000012">
    <property type="protein sequence ID" value="EMG37944.1"/>
    <property type="molecule type" value="Genomic_DNA"/>
</dbReference>
<reference evidence="2 3" key="1">
    <citation type="journal article" date="2013" name="Genome Announc.">
        <title>Draft Genome Sequence for Desulfovibrio africanus Strain PCS.</title>
        <authorList>
            <person name="Brown S.D."/>
            <person name="Utturkar S.M."/>
            <person name="Arkin A.P."/>
            <person name="Deutschbauer A.M."/>
            <person name="Elias D.A."/>
            <person name="Hazen T.C."/>
            <person name="Chakraborty R."/>
        </authorList>
    </citation>
    <scope>NUCLEOTIDE SEQUENCE [LARGE SCALE GENOMIC DNA]</scope>
    <source>
        <strain evidence="2 3">PCS</strain>
    </source>
</reference>
<dbReference type="GO" id="GO:0050660">
    <property type="term" value="F:flavin adenine dinucleotide binding"/>
    <property type="evidence" value="ECO:0007669"/>
    <property type="project" value="UniProtKB-UniRule"/>
</dbReference>
<evidence type="ECO:0000313" key="3">
    <source>
        <dbReference type="Proteomes" id="UP000011922"/>
    </source>
</evidence>
<gene>
    <name evidence="2" type="ORF">PCS_01340</name>
</gene>
<dbReference type="Proteomes" id="UP000011922">
    <property type="component" value="Unassembled WGS sequence"/>
</dbReference>
<dbReference type="PATRIC" id="fig|1262666.3.peg.1359"/>
<dbReference type="CDD" id="cd20175">
    <property type="entry name" value="ThyX"/>
    <property type="match status" value="1"/>
</dbReference>
<dbReference type="Pfam" id="PF02511">
    <property type="entry name" value="Thy1"/>
    <property type="match status" value="1"/>
</dbReference>
<accession>M5PV57</accession>
<dbReference type="PANTHER" id="PTHR34934:SF1">
    <property type="entry name" value="FLAVIN-DEPENDENT THYMIDYLATE SYNTHASE"/>
    <property type="match status" value="1"/>
</dbReference>